<dbReference type="PANTHER" id="PTHR10803:SF3">
    <property type="entry name" value="ATPASE GET3"/>
    <property type="match status" value="1"/>
</dbReference>
<dbReference type="Gene3D" id="3.40.50.300">
    <property type="entry name" value="P-loop containing nucleotide triphosphate hydrolases"/>
    <property type="match status" value="1"/>
</dbReference>
<dbReference type="RefSeq" id="WP_349299467.1">
    <property type="nucleotide sequence ID" value="NZ_JBEDNQ010000007.1"/>
</dbReference>
<reference evidence="3 4" key="1">
    <citation type="submission" date="2024-03" db="EMBL/GenBank/DDBJ databases">
        <title>Draft genome sequence of Pseudonocardia nematodicida JCM 31783.</title>
        <authorList>
            <person name="Butdee W."/>
            <person name="Duangmal K."/>
        </authorList>
    </citation>
    <scope>NUCLEOTIDE SEQUENCE [LARGE SCALE GENOMIC DNA]</scope>
    <source>
        <strain evidence="3 4">JCM 31783</strain>
    </source>
</reference>
<comment type="caution">
    <text evidence="3">The sequence shown here is derived from an EMBL/GenBank/DDBJ whole genome shotgun (WGS) entry which is preliminary data.</text>
</comment>
<dbReference type="CDD" id="cd02035">
    <property type="entry name" value="ArsA"/>
    <property type="match status" value="1"/>
</dbReference>
<protein>
    <submittedName>
        <fullName evidence="3">ArsA family ATPase</fullName>
    </submittedName>
</protein>
<feature type="domain" description="ArsA/GET3 Anion-transporting ATPase-like" evidence="2">
    <location>
        <begin position="10"/>
        <end position="326"/>
    </location>
</feature>
<accession>A0ABV1KEW0</accession>
<dbReference type="PANTHER" id="PTHR10803">
    <property type="entry name" value="ARSENICAL PUMP-DRIVING ATPASE ARSENITE-TRANSLOCATING ATPASE"/>
    <property type="match status" value="1"/>
</dbReference>
<name>A0ABV1KEW0_9PSEU</name>
<dbReference type="InterPro" id="IPR025723">
    <property type="entry name" value="ArsA/GET3_ATPase-like"/>
</dbReference>
<dbReference type="Proteomes" id="UP001494902">
    <property type="component" value="Unassembled WGS sequence"/>
</dbReference>
<dbReference type="SUPFAM" id="SSF52540">
    <property type="entry name" value="P-loop containing nucleoside triphosphate hydrolases"/>
    <property type="match status" value="1"/>
</dbReference>
<dbReference type="EMBL" id="JBEDNQ010000007">
    <property type="protein sequence ID" value="MEQ3552403.1"/>
    <property type="molecule type" value="Genomic_DNA"/>
</dbReference>
<gene>
    <name evidence="3" type="ORF">WIS52_18165</name>
</gene>
<evidence type="ECO:0000313" key="3">
    <source>
        <dbReference type="EMBL" id="MEQ3552403.1"/>
    </source>
</evidence>
<organism evidence="3 4">
    <name type="scientific">Pseudonocardia nematodicida</name>
    <dbReference type="NCBI Taxonomy" id="1206997"/>
    <lineage>
        <taxon>Bacteria</taxon>
        <taxon>Bacillati</taxon>
        <taxon>Actinomycetota</taxon>
        <taxon>Actinomycetes</taxon>
        <taxon>Pseudonocardiales</taxon>
        <taxon>Pseudonocardiaceae</taxon>
        <taxon>Pseudonocardia</taxon>
    </lineage>
</organism>
<sequence length="327" mass="35504">MLLDLAGRRRVLFFGGKGGVGKTSVASAVGLAQARAGRSVLVVSTDPAHNLGHLWERTVGPEVVGLAENLDGVEIDPEATTDEHLAAIRETLYSVMPEHLRPEVDRYLALSRQSPGTHEAATLERIAGVLQMGLASYDLVVFDTAPSGHTSRLMALPEIMASWTEGLLRNRRKSERLGAALRGLARDTDRSTLVDDPAHDPLVERDLRIRRTLIARREKFEKLRDTLTDDELTSFVVVLTAERLPVLESLELHGDLRAAGVHVGGMVVNRRSPGDAGEFLAGRRELEDRAVRMLTADLPGTEVTELPLMPGELVGADAVGRFADVLG</sequence>
<dbReference type="InterPro" id="IPR027417">
    <property type="entry name" value="P-loop_NTPase"/>
</dbReference>
<dbReference type="Pfam" id="PF02374">
    <property type="entry name" value="ArsA_ATPase"/>
    <property type="match status" value="1"/>
</dbReference>
<comment type="similarity">
    <text evidence="1">Belongs to the arsA ATPase family.</text>
</comment>
<evidence type="ECO:0000313" key="4">
    <source>
        <dbReference type="Proteomes" id="UP001494902"/>
    </source>
</evidence>
<keyword evidence="4" id="KW-1185">Reference proteome</keyword>
<evidence type="ECO:0000259" key="2">
    <source>
        <dbReference type="Pfam" id="PF02374"/>
    </source>
</evidence>
<evidence type="ECO:0000256" key="1">
    <source>
        <dbReference type="ARBA" id="ARBA00011040"/>
    </source>
</evidence>
<dbReference type="InterPro" id="IPR016300">
    <property type="entry name" value="ATPase_ArsA/GET3"/>
</dbReference>
<proteinExistence type="inferred from homology"/>
<dbReference type="NCBIfam" id="TIGR00345">
    <property type="entry name" value="GET3_arsA_TRC40"/>
    <property type="match status" value="1"/>
</dbReference>